<keyword evidence="7" id="KW-0833">Ubl conjugation pathway</keyword>
<evidence type="ECO:0000256" key="1">
    <source>
        <dbReference type="ARBA" id="ARBA00000900"/>
    </source>
</evidence>
<evidence type="ECO:0000256" key="10">
    <source>
        <dbReference type="SAM" id="Phobius"/>
    </source>
</evidence>
<evidence type="ECO:0000256" key="5">
    <source>
        <dbReference type="ARBA" id="ARBA00022723"/>
    </source>
</evidence>
<evidence type="ECO:0000313" key="12">
    <source>
        <dbReference type="EMBL" id="KAF3333284.1"/>
    </source>
</evidence>
<organism evidence="12 13">
    <name type="scientific">Carex littledalei</name>
    <dbReference type="NCBI Taxonomy" id="544730"/>
    <lineage>
        <taxon>Eukaryota</taxon>
        <taxon>Viridiplantae</taxon>
        <taxon>Streptophyta</taxon>
        <taxon>Embryophyta</taxon>
        <taxon>Tracheophyta</taxon>
        <taxon>Spermatophyta</taxon>
        <taxon>Magnoliopsida</taxon>
        <taxon>Liliopsida</taxon>
        <taxon>Poales</taxon>
        <taxon>Cyperaceae</taxon>
        <taxon>Cyperoideae</taxon>
        <taxon>Cariceae</taxon>
        <taxon>Carex</taxon>
        <taxon>Carex subgen. Euthyceras</taxon>
    </lineage>
</organism>
<keyword evidence="4" id="KW-0808">Transferase</keyword>
<evidence type="ECO:0000256" key="3">
    <source>
        <dbReference type="ARBA" id="ARBA00012483"/>
    </source>
</evidence>
<dbReference type="GO" id="GO:0008270">
    <property type="term" value="F:zinc ion binding"/>
    <property type="evidence" value="ECO:0007669"/>
    <property type="project" value="UniProtKB-KW"/>
</dbReference>
<keyword evidence="10" id="KW-1133">Transmembrane helix</keyword>
<keyword evidence="10" id="KW-0472">Membrane</keyword>
<evidence type="ECO:0000256" key="9">
    <source>
        <dbReference type="PROSITE-ProRule" id="PRU00175"/>
    </source>
</evidence>
<dbReference type="Pfam" id="PF13639">
    <property type="entry name" value="zf-RING_2"/>
    <property type="match status" value="1"/>
</dbReference>
<proteinExistence type="predicted"/>
<evidence type="ECO:0000256" key="4">
    <source>
        <dbReference type="ARBA" id="ARBA00022679"/>
    </source>
</evidence>
<keyword evidence="5" id="KW-0479">Metal-binding</keyword>
<keyword evidence="10" id="KW-0812">Transmembrane</keyword>
<dbReference type="SUPFAM" id="SSF57850">
    <property type="entry name" value="RING/U-box"/>
    <property type="match status" value="1"/>
</dbReference>
<dbReference type="InterPro" id="IPR044600">
    <property type="entry name" value="ATL1/ATL16-like"/>
</dbReference>
<evidence type="ECO:0000259" key="11">
    <source>
        <dbReference type="PROSITE" id="PS50089"/>
    </source>
</evidence>
<protein>
    <recommendedName>
        <fullName evidence="3">RING-type E3 ubiquitin transferase</fullName>
        <ecNumber evidence="3">2.3.2.27</ecNumber>
    </recommendedName>
</protein>
<dbReference type="PROSITE" id="PS50089">
    <property type="entry name" value="ZF_RING_2"/>
    <property type="match status" value="1"/>
</dbReference>
<evidence type="ECO:0000256" key="8">
    <source>
        <dbReference type="ARBA" id="ARBA00022833"/>
    </source>
</evidence>
<evidence type="ECO:0000256" key="7">
    <source>
        <dbReference type="ARBA" id="ARBA00022786"/>
    </source>
</evidence>
<keyword evidence="6 9" id="KW-0863">Zinc-finger</keyword>
<dbReference type="Gene3D" id="3.30.40.10">
    <property type="entry name" value="Zinc/RING finger domain, C3HC4 (zinc finger)"/>
    <property type="match status" value="1"/>
</dbReference>
<evidence type="ECO:0000313" key="13">
    <source>
        <dbReference type="Proteomes" id="UP000623129"/>
    </source>
</evidence>
<dbReference type="AlphaFoldDB" id="A0A833VTE9"/>
<dbReference type="InterPro" id="IPR013083">
    <property type="entry name" value="Znf_RING/FYVE/PHD"/>
</dbReference>
<dbReference type="InterPro" id="IPR001841">
    <property type="entry name" value="Znf_RING"/>
</dbReference>
<comment type="pathway">
    <text evidence="2">Protein modification; protein ubiquitination.</text>
</comment>
<feature type="transmembrane region" description="Helical" evidence="10">
    <location>
        <begin position="51"/>
        <end position="70"/>
    </location>
</feature>
<accession>A0A833VTE9</accession>
<dbReference type="EMBL" id="SWLB01000010">
    <property type="protein sequence ID" value="KAF3333284.1"/>
    <property type="molecule type" value="Genomic_DNA"/>
</dbReference>
<evidence type="ECO:0000256" key="2">
    <source>
        <dbReference type="ARBA" id="ARBA00004906"/>
    </source>
</evidence>
<sequence length="196" mass="22056">MPLTILDDYFNPAFWCVASCCVGWVVSTVGTAVFAVLGMFIYMYIFLMAPVILPVVTMVALLLIALIFYYRDHLRQPIIGVNPALNNGSAIPGQPNGHRITPPVVHEPPRIALHQAAIASLQTFGYEKQEMTESMQCMICLTAFEEGEQVKQLPRCFHLYHPTCIDQWLRRNYTCPICRDSARKDATGELVIIVDH</sequence>
<dbReference type="GO" id="GO:0016567">
    <property type="term" value="P:protein ubiquitination"/>
    <property type="evidence" value="ECO:0007669"/>
    <property type="project" value="UniProtKB-UniPathway"/>
</dbReference>
<dbReference type="Proteomes" id="UP000623129">
    <property type="component" value="Unassembled WGS sequence"/>
</dbReference>
<feature type="transmembrane region" description="Helical" evidence="10">
    <location>
        <begin position="12"/>
        <end position="45"/>
    </location>
</feature>
<keyword evidence="8" id="KW-0862">Zinc</keyword>
<keyword evidence="13" id="KW-1185">Reference proteome</keyword>
<dbReference type="UniPathway" id="UPA00143"/>
<feature type="domain" description="RING-type" evidence="11">
    <location>
        <begin position="137"/>
        <end position="179"/>
    </location>
</feature>
<dbReference type="OrthoDB" id="9984778at2759"/>
<reference evidence="12" key="1">
    <citation type="submission" date="2020-01" db="EMBL/GenBank/DDBJ databases">
        <title>Genome sequence of Kobresia littledalei, the first chromosome-level genome in the family Cyperaceae.</title>
        <authorList>
            <person name="Qu G."/>
        </authorList>
    </citation>
    <scope>NUCLEOTIDE SEQUENCE</scope>
    <source>
        <strain evidence="12">C.B.Clarke</strain>
        <tissue evidence="12">Leaf</tissue>
    </source>
</reference>
<name>A0A833VTE9_9POAL</name>
<comment type="caution">
    <text evidence="12">The sequence shown here is derived from an EMBL/GenBank/DDBJ whole genome shotgun (WGS) entry which is preliminary data.</text>
</comment>
<dbReference type="PANTHER" id="PTHR46913:SF20">
    <property type="entry name" value="RING-TYPE E3 UBIQUITIN TRANSFERASE"/>
    <property type="match status" value="1"/>
</dbReference>
<dbReference type="EC" id="2.3.2.27" evidence="3"/>
<dbReference type="GO" id="GO:0061630">
    <property type="term" value="F:ubiquitin protein ligase activity"/>
    <property type="evidence" value="ECO:0007669"/>
    <property type="project" value="UniProtKB-EC"/>
</dbReference>
<dbReference type="SMART" id="SM00184">
    <property type="entry name" value="RING"/>
    <property type="match status" value="1"/>
</dbReference>
<comment type="catalytic activity">
    <reaction evidence="1">
        <text>S-ubiquitinyl-[E2 ubiquitin-conjugating enzyme]-L-cysteine + [acceptor protein]-L-lysine = [E2 ubiquitin-conjugating enzyme]-L-cysteine + N(6)-ubiquitinyl-[acceptor protein]-L-lysine.</text>
        <dbReference type="EC" id="2.3.2.27"/>
    </reaction>
</comment>
<dbReference type="PANTHER" id="PTHR46913">
    <property type="entry name" value="RING-H2 FINGER PROTEIN ATL16"/>
    <property type="match status" value="1"/>
</dbReference>
<gene>
    <name evidence="12" type="ORF">FCM35_KLT00975</name>
</gene>
<evidence type="ECO:0000256" key="6">
    <source>
        <dbReference type="ARBA" id="ARBA00022771"/>
    </source>
</evidence>